<keyword evidence="1" id="KW-0472">Membrane</keyword>
<proteinExistence type="predicted"/>
<feature type="transmembrane region" description="Helical" evidence="1">
    <location>
        <begin position="20"/>
        <end position="46"/>
    </location>
</feature>
<organism evidence="2">
    <name type="scientific">marine sediment metagenome</name>
    <dbReference type="NCBI Taxonomy" id="412755"/>
    <lineage>
        <taxon>unclassified sequences</taxon>
        <taxon>metagenomes</taxon>
        <taxon>ecological metagenomes</taxon>
    </lineage>
</organism>
<dbReference type="EMBL" id="BARW01002822">
    <property type="protein sequence ID" value="GAI60471.1"/>
    <property type="molecule type" value="Genomic_DNA"/>
</dbReference>
<dbReference type="AlphaFoldDB" id="X1R079"/>
<keyword evidence="1" id="KW-1133">Transmembrane helix</keyword>
<protein>
    <submittedName>
        <fullName evidence="2">Uncharacterized protein</fullName>
    </submittedName>
</protein>
<sequence length="57" mass="6668">MDRLAELLRVMSRLDRRLSVLARFALWVKFMGLLVLVSIGLLVGFVESWWKCKMTRG</sequence>
<evidence type="ECO:0000256" key="1">
    <source>
        <dbReference type="SAM" id="Phobius"/>
    </source>
</evidence>
<gene>
    <name evidence="2" type="ORF">S12H4_07596</name>
</gene>
<evidence type="ECO:0000313" key="2">
    <source>
        <dbReference type="EMBL" id="GAI60471.1"/>
    </source>
</evidence>
<keyword evidence="1" id="KW-0812">Transmembrane</keyword>
<accession>X1R079</accession>
<comment type="caution">
    <text evidence="2">The sequence shown here is derived from an EMBL/GenBank/DDBJ whole genome shotgun (WGS) entry which is preliminary data.</text>
</comment>
<name>X1R079_9ZZZZ</name>
<reference evidence="2" key="1">
    <citation type="journal article" date="2014" name="Front. Microbiol.">
        <title>High frequency of phylogenetically diverse reductive dehalogenase-homologous genes in deep subseafloor sedimentary metagenomes.</title>
        <authorList>
            <person name="Kawai M."/>
            <person name="Futagami T."/>
            <person name="Toyoda A."/>
            <person name="Takaki Y."/>
            <person name="Nishi S."/>
            <person name="Hori S."/>
            <person name="Arai W."/>
            <person name="Tsubouchi T."/>
            <person name="Morono Y."/>
            <person name="Uchiyama I."/>
            <person name="Ito T."/>
            <person name="Fujiyama A."/>
            <person name="Inagaki F."/>
            <person name="Takami H."/>
        </authorList>
    </citation>
    <scope>NUCLEOTIDE SEQUENCE</scope>
    <source>
        <strain evidence="2">Expedition CK06-06</strain>
    </source>
</reference>